<dbReference type="EMBL" id="BMAV01000859">
    <property type="protein sequence ID" value="GFY38449.1"/>
    <property type="molecule type" value="Genomic_DNA"/>
</dbReference>
<accession>A0A8X7BQF3</accession>
<evidence type="ECO:0000313" key="2">
    <source>
        <dbReference type="Proteomes" id="UP000886998"/>
    </source>
</evidence>
<dbReference type="AlphaFoldDB" id="A0A8X7BQF3"/>
<organism evidence="1 2">
    <name type="scientific">Trichonephila inaurata madagascariensis</name>
    <dbReference type="NCBI Taxonomy" id="2747483"/>
    <lineage>
        <taxon>Eukaryota</taxon>
        <taxon>Metazoa</taxon>
        <taxon>Ecdysozoa</taxon>
        <taxon>Arthropoda</taxon>
        <taxon>Chelicerata</taxon>
        <taxon>Arachnida</taxon>
        <taxon>Araneae</taxon>
        <taxon>Araneomorphae</taxon>
        <taxon>Entelegynae</taxon>
        <taxon>Araneoidea</taxon>
        <taxon>Nephilidae</taxon>
        <taxon>Trichonephila</taxon>
        <taxon>Trichonephila inaurata</taxon>
    </lineage>
</organism>
<dbReference type="Proteomes" id="UP000886998">
    <property type="component" value="Unassembled WGS sequence"/>
</dbReference>
<evidence type="ECO:0000313" key="1">
    <source>
        <dbReference type="EMBL" id="GFY38449.1"/>
    </source>
</evidence>
<feature type="non-terminal residue" evidence="1">
    <location>
        <position position="1"/>
    </location>
</feature>
<dbReference type="OrthoDB" id="25620at2759"/>
<keyword evidence="2" id="KW-1185">Reference proteome</keyword>
<proteinExistence type="predicted"/>
<protein>
    <submittedName>
        <fullName evidence="1">Uncharacterized protein</fullName>
    </submittedName>
</protein>
<dbReference type="Gene3D" id="3.30.710.10">
    <property type="entry name" value="Potassium Channel Kv1.1, Chain A"/>
    <property type="match status" value="1"/>
</dbReference>
<sequence length="82" mass="9236">MNGIVICIRVQFWGCRFPCLGDGFVFVVILQDCTVFESLSIAQELGIDELRMCCEDHINSTLNVHNACTFLPACLELENRIP</sequence>
<gene>
    <name evidence="1" type="primary">AVEN_75596_1</name>
    <name evidence="1" type="ORF">TNIN_491371</name>
</gene>
<comment type="caution">
    <text evidence="1">The sequence shown here is derived from an EMBL/GenBank/DDBJ whole genome shotgun (WGS) entry which is preliminary data.</text>
</comment>
<name>A0A8X7BQF3_9ARAC</name>
<dbReference type="InterPro" id="IPR011333">
    <property type="entry name" value="SKP1/BTB/POZ_sf"/>
</dbReference>
<reference evidence="1" key="1">
    <citation type="submission" date="2020-08" db="EMBL/GenBank/DDBJ databases">
        <title>Multicomponent nature underlies the extraordinary mechanical properties of spider dragline silk.</title>
        <authorList>
            <person name="Kono N."/>
            <person name="Nakamura H."/>
            <person name="Mori M."/>
            <person name="Yoshida Y."/>
            <person name="Ohtoshi R."/>
            <person name="Malay A.D."/>
            <person name="Moran D.A.P."/>
            <person name="Tomita M."/>
            <person name="Numata K."/>
            <person name="Arakawa K."/>
        </authorList>
    </citation>
    <scope>NUCLEOTIDE SEQUENCE</scope>
</reference>